<dbReference type="Proteomes" id="UP000811545">
    <property type="component" value="Unassembled WGS sequence"/>
</dbReference>
<dbReference type="Gene3D" id="2.130.10.130">
    <property type="entry name" value="Integrin alpha, N-terminal"/>
    <property type="match status" value="3"/>
</dbReference>
<dbReference type="InterPro" id="IPR028994">
    <property type="entry name" value="Integrin_alpha_N"/>
</dbReference>
<dbReference type="SMART" id="SM00191">
    <property type="entry name" value="Int_alpha"/>
    <property type="match status" value="7"/>
</dbReference>
<dbReference type="PROSITE" id="PS51470">
    <property type="entry name" value="FG_GAP"/>
    <property type="match status" value="5"/>
</dbReference>
<dbReference type="GO" id="GO:0033627">
    <property type="term" value="P:cell adhesion mediated by integrin"/>
    <property type="evidence" value="ECO:0007669"/>
    <property type="project" value="TreeGrafter"/>
</dbReference>
<feature type="transmembrane region" description="Helical" evidence="4">
    <location>
        <begin position="460"/>
        <end position="481"/>
    </location>
</feature>
<dbReference type="EMBL" id="QLTW01000110">
    <property type="protein sequence ID" value="MBT9145533.1"/>
    <property type="molecule type" value="Genomic_DNA"/>
</dbReference>
<keyword evidence="3" id="KW-0325">Glycoprotein</keyword>
<dbReference type="GO" id="GO:0098609">
    <property type="term" value="P:cell-cell adhesion"/>
    <property type="evidence" value="ECO:0007669"/>
    <property type="project" value="TreeGrafter"/>
</dbReference>
<protein>
    <recommendedName>
        <fullName evidence="7">FG-GAP repeat protein</fullName>
    </recommendedName>
</protein>
<comment type="caution">
    <text evidence="5">The sequence shown here is derived from an EMBL/GenBank/DDBJ whole genome shotgun (WGS) entry which is preliminary data.</text>
</comment>
<accession>A0A9E2BH99</accession>
<reference evidence="5 6" key="1">
    <citation type="journal article" date="2021" name="bioRxiv">
        <title>Unique metabolic strategies in Hadean analogues reveal hints for primordial physiology.</title>
        <authorList>
            <person name="Nobu M.K."/>
            <person name="Nakai R."/>
            <person name="Tamazawa S."/>
            <person name="Mori H."/>
            <person name="Toyoda A."/>
            <person name="Ijiri A."/>
            <person name="Suzuki S."/>
            <person name="Kurokawa K."/>
            <person name="Kamagata Y."/>
            <person name="Tamaki H."/>
        </authorList>
    </citation>
    <scope>NUCLEOTIDE SEQUENCE [LARGE SCALE GENOMIC DNA]</scope>
    <source>
        <strain evidence="5">BS525</strain>
    </source>
</reference>
<keyword evidence="4" id="KW-1133">Transmembrane helix</keyword>
<dbReference type="InterPro" id="IPR013517">
    <property type="entry name" value="FG-GAP"/>
</dbReference>
<name>A0A9E2BH99_PSYF1</name>
<keyword evidence="1" id="KW-0732">Signal</keyword>
<proteinExistence type="predicted"/>
<evidence type="ECO:0000313" key="6">
    <source>
        <dbReference type="Proteomes" id="UP000811545"/>
    </source>
</evidence>
<keyword evidence="4" id="KW-0812">Transmembrane</keyword>
<dbReference type="AlphaFoldDB" id="A0A9E2BH99"/>
<gene>
    <name evidence="5" type="ORF">DDT42_01405</name>
</gene>
<dbReference type="SUPFAM" id="SSF69318">
    <property type="entry name" value="Integrin alpha N-terminal domain"/>
    <property type="match status" value="2"/>
</dbReference>
<dbReference type="InterPro" id="IPR013519">
    <property type="entry name" value="Int_alpha_beta-p"/>
</dbReference>
<keyword evidence="4" id="KW-0472">Membrane</keyword>
<dbReference type="GO" id="GO:0005178">
    <property type="term" value="F:integrin binding"/>
    <property type="evidence" value="ECO:0007669"/>
    <property type="project" value="TreeGrafter"/>
</dbReference>
<dbReference type="GO" id="GO:0008305">
    <property type="term" value="C:integrin complex"/>
    <property type="evidence" value="ECO:0007669"/>
    <property type="project" value="TreeGrafter"/>
</dbReference>
<organism evidence="5 6">
    <name type="scientific">Psychracetigena formicireducens</name>
    <dbReference type="NCBI Taxonomy" id="2986056"/>
    <lineage>
        <taxon>Bacteria</taxon>
        <taxon>Bacillati</taxon>
        <taxon>Candidatus Lithacetigenota</taxon>
        <taxon>Candidatus Psychracetigena</taxon>
    </lineage>
</organism>
<dbReference type="PANTHER" id="PTHR23220:SF122">
    <property type="entry name" value="INTEGRIN ALPHA-PS1"/>
    <property type="match status" value="1"/>
</dbReference>
<feature type="transmembrane region" description="Helical" evidence="4">
    <location>
        <begin position="12"/>
        <end position="33"/>
    </location>
</feature>
<evidence type="ECO:0008006" key="7">
    <source>
        <dbReference type="Google" id="ProtNLM"/>
    </source>
</evidence>
<dbReference type="GO" id="GO:0007229">
    <property type="term" value="P:integrin-mediated signaling pathway"/>
    <property type="evidence" value="ECO:0007669"/>
    <property type="project" value="TreeGrafter"/>
</dbReference>
<evidence type="ECO:0000256" key="4">
    <source>
        <dbReference type="SAM" id="Phobius"/>
    </source>
</evidence>
<dbReference type="PANTHER" id="PTHR23220">
    <property type="entry name" value="INTEGRIN ALPHA"/>
    <property type="match status" value="1"/>
</dbReference>
<dbReference type="GO" id="GO:0007160">
    <property type="term" value="P:cell-matrix adhesion"/>
    <property type="evidence" value="ECO:0007669"/>
    <property type="project" value="TreeGrafter"/>
</dbReference>
<dbReference type="GO" id="GO:0009897">
    <property type="term" value="C:external side of plasma membrane"/>
    <property type="evidence" value="ECO:0007669"/>
    <property type="project" value="TreeGrafter"/>
</dbReference>
<evidence type="ECO:0000256" key="3">
    <source>
        <dbReference type="ARBA" id="ARBA00023180"/>
    </source>
</evidence>
<evidence type="ECO:0000313" key="5">
    <source>
        <dbReference type="EMBL" id="MBT9145533.1"/>
    </source>
</evidence>
<sequence length="505" mass="55591">MNQLNSGRKKFFIQIITIFIIMSITLFPANQVWGRSLLKTIANPLPVPFALFGQTMSYGDLDGDGVMEIMVGAEKQRVGDMLSQGKVYVFDSEGNLLFNLTTPTPSDNAFFGSSVLGSDLDGDGKAEILISARGEDVAEHTGAGKLYLFNNSGVLLNVFTSPHPQEFSSFGHSLLTEDINLDGYKDIVVGSPFESTSSTTGTLNEPKPGNKAHGRVYIFSGKDFQLLTTIEPENKDRQLHFGVSLASGDLHNDGQKELIIGATGEQAGSEWEFLSQGEIYIYENSHGDWRLIKSLTTPNPEHNAYFGTSILVSDSSLIIGSPGEMVGRNLNQGRVYIYDWNRQTFAHVLSAPKNAPGAGFGQSLSLGDADKDGDLDYIIGAPLENIEDTVKQGMVYVFSGVSKSLLYSFTTPSPENNATFGISLLFLAGVNGNKLYVGSPGENFLEGRLYLYDPEFGFPWWGYIIIIIFLAFLAIYTIMFLKKFIRARNTYLYLMSKRKNKDTEK</sequence>
<keyword evidence="2" id="KW-0677">Repeat</keyword>
<evidence type="ECO:0000256" key="1">
    <source>
        <dbReference type="ARBA" id="ARBA00022729"/>
    </source>
</evidence>
<dbReference type="Pfam" id="PF01839">
    <property type="entry name" value="FG-GAP"/>
    <property type="match status" value="3"/>
</dbReference>
<evidence type="ECO:0000256" key="2">
    <source>
        <dbReference type="ARBA" id="ARBA00022737"/>
    </source>
</evidence>